<dbReference type="SUPFAM" id="SSF57850">
    <property type="entry name" value="RING/U-box"/>
    <property type="match status" value="1"/>
</dbReference>
<protein>
    <submittedName>
        <fullName evidence="7">RING-type domain-containing protein</fullName>
    </submittedName>
</protein>
<accession>A0A915EAH8</accession>
<evidence type="ECO:0000256" key="2">
    <source>
        <dbReference type="ARBA" id="ARBA00022771"/>
    </source>
</evidence>
<keyword evidence="2 4" id="KW-0863">Zinc-finger</keyword>
<organism evidence="6 7">
    <name type="scientific">Ditylenchus dipsaci</name>
    <dbReference type="NCBI Taxonomy" id="166011"/>
    <lineage>
        <taxon>Eukaryota</taxon>
        <taxon>Metazoa</taxon>
        <taxon>Ecdysozoa</taxon>
        <taxon>Nematoda</taxon>
        <taxon>Chromadorea</taxon>
        <taxon>Rhabditida</taxon>
        <taxon>Tylenchina</taxon>
        <taxon>Tylenchomorpha</taxon>
        <taxon>Sphaerularioidea</taxon>
        <taxon>Anguinidae</taxon>
        <taxon>Anguininae</taxon>
        <taxon>Ditylenchus</taxon>
    </lineage>
</organism>
<keyword evidence="1" id="KW-0479">Metal-binding</keyword>
<dbReference type="GO" id="GO:0008270">
    <property type="term" value="F:zinc ion binding"/>
    <property type="evidence" value="ECO:0007669"/>
    <property type="project" value="UniProtKB-KW"/>
</dbReference>
<keyword evidence="3" id="KW-0862">Zinc</keyword>
<proteinExistence type="predicted"/>
<evidence type="ECO:0000313" key="7">
    <source>
        <dbReference type="WBParaSite" id="jg460"/>
    </source>
</evidence>
<dbReference type="Gene3D" id="3.30.40.10">
    <property type="entry name" value="Zinc/RING finger domain, C3HC4 (zinc finger)"/>
    <property type="match status" value="1"/>
</dbReference>
<dbReference type="InterPro" id="IPR013083">
    <property type="entry name" value="Znf_RING/FYVE/PHD"/>
</dbReference>
<name>A0A915EAH8_9BILA</name>
<dbReference type="PANTHER" id="PTHR45798">
    <property type="entry name" value="RING-H2 FINGER PROTEIN ATL61-RELATED-RELATED"/>
    <property type="match status" value="1"/>
</dbReference>
<evidence type="ECO:0000256" key="3">
    <source>
        <dbReference type="ARBA" id="ARBA00022833"/>
    </source>
</evidence>
<evidence type="ECO:0000313" key="6">
    <source>
        <dbReference type="Proteomes" id="UP000887574"/>
    </source>
</evidence>
<dbReference type="SMART" id="SM00184">
    <property type="entry name" value="RING"/>
    <property type="match status" value="1"/>
</dbReference>
<dbReference type="PROSITE" id="PS50089">
    <property type="entry name" value="ZF_RING_2"/>
    <property type="match status" value="1"/>
</dbReference>
<sequence length="70" mass="7897">MVELENSLNRIVTLKHKNLGKKLECLICLGDKHSSVECKVLDCGHAFHEECAEKWLKESSTCPICRSPTI</sequence>
<dbReference type="InterPro" id="IPR052788">
    <property type="entry name" value="RING-type_E3_ligase_ATL"/>
</dbReference>
<dbReference type="PANTHER" id="PTHR45798:SF97">
    <property type="entry name" value="ALCOHOL-SENSITIVE RING FINGER PROTEIN 1"/>
    <property type="match status" value="1"/>
</dbReference>
<dbReference type="InterPro" id="IPR001841">
    <property type="entry name" value="Znf_RING"/>
</dbReference>
<dbReference type="AlphaFoldDB" id="A0A915EAH8"/>
<dbReference type="WBParaSite" id="jg460">
    <property type="protein sequence ID" value="jg460"/>
    <property type="gene ID" value="jg460"/>
</dbReference>
<evidence type="ECO:0000259" key="5">
    <source>
        <dbReference type="PROSITE" id="PS50089"/>
    </source>
</evidence>
<evidence type="ECO:0000256" key="4">
    <source>
        <dbReference type="PROSITE-ProRule" id="PRU00175"/>
    </source>
</evidence>
<keyword evidence="6" id="KW-1185">Reference proteome</keyword>
<dbReference type="Pfam" id="PF13639">
    <property type="entry name" value="zf-RING_2"/>
    <property type="match status" value="1"/>
</dbReference>
<feature type="domain" description="RING-type" evidence="5">
    <location>
        <begin position="25"/>
        <end position="66"/>
    </location>
</feature>
<dbReference type="Proteomes" id="UP000887574">
    <property type="component" value="Unplaced"/>
</dbReference>
<reference evidence="7" key="1">
    <citation type="submission" date="2022-11" db="UniProtKB">
        <authorList>
            <consortium name="WormBaseParasite"/>
        </authorList>
    </citation>
    <scope>IDENTIFICATION</scope>
</reference>
<evidence type="ECO:0000256" key="1">
    <source>
        <dbReference type="ARBA" id="ARBA00022723"/>
    </source>
</evidence>